<dbReference type="Proteomes" id="UP000553776">
    <property type="component" value="Unassembled WGS sequence"/>
</dbReference>
<keyword evidence="2" id="KW-1185">Reference proteome</keyword>
<accession>A0A841TNK0</accession>
<gene>
    <name evidence="1" type="ORF">H7B90_00285</name>
</gene>
<proteinExistence type="predicted"/>
<dbReference type="AlphaFoldDB" id="A0A841TNK0"/>
<organism evidence="1 2">
    <name type="scientific">Cohnella xylanilytica</name>
    <dbReference type="NCBI Taxonomy" id="557555"/>
    <lineage>
        <taxon>Bacteria</taxon>
        <taxon>Bacillati</taxon>
        <taxon>Bacillota</taxon>
        <taxon>Bacilli</taxon>
        <taxon>Bacillales</taxon>
        <taxon>Paenibacillaceae</taxon>
        <taxon>Cohnella</taxon>
    </lineage>
</organism>
<comment type="caution">
    <text evidence="1">The sequence shown here is derived from an EMBL/GenBank/DDBJ whole genome shotgun (WGS) entry which is preliminary data.</text>
</comment>
<sequence>MLATILVLAAAAGAAAIDLPRLFRKGWTREGTVYAAMLAAGAAMSVAAANVARAPSSVNVIVSLFKPVADRVFSFMGWKG</sequence>
<name>A0A841TNK0_9BACL</name>
<dbReference type="EMBL" id="JACJVR010000002">
    <property type="protein sequence ID" value="MBB6689827.1"/>
    <property type="molecule type" value="Genomic_DNA"/>
</dbReference>
<evidence type="ECO:0000313" key="2">
    <source>
        <dbReference type="Proteomes" id="UP000553776"/>
    </source>
</evidence>
<protein>
    <submittedName>
        <fullName evidence="1">Uncharacterized protein</fullName>
    </submittedName>
</protein>
<evidence type="ECO:0000313" key="1">
    <source>
        <dbReference type="EMBL" id="MBB6689827.1"/>
    </source>
</evidence>
<reference evidence="1 2" key="1">
    <citation type="submission" date="2020-08" db="EMBL/GenBank/DDBJ databases">
        <title>Cohnella phylogeny.</title>
        <authorList>
            <person name="Dunlap C."/>
        </authorList>
    </citation>
    <scope>NUCLEOTIDE SEQUENCE [LARGE SCALE GENOMIC DNA]</scope>
    <source>
        <strain evidence="1 2">DSM 25239</strain>
    </source>
</reference>
<dbReference type="RefSeq" id="WP_185133863.1">
    <property type="nucleotide sequence ID" value="NZ_BORM01000012.1"/>
</dbReference>